<dbReference type="Pfam" id="PF11726">
    <property type="entry name" value="YagK_YfjJ_C"/>
    <property type="match status" value="1"/>
</dbReference>
<sequence length="102" mass="11768">MIRSPNNEKNTGRSNIPYLRRTHETIKKANESHPRTLAIRIDLRLPDDDDGIAKIDPLCITRCMESLDEHLKADQERKKKAGKRVHPCTLRYVWVSGVYSKG</sequence>
<keyword evidence="3" id="KW-1185">Reference proteome</keyword>
<gene>
    <name evidence="2" type="ORF">CRN84_18910</name>
</gene>
<dbReference type="InterPro" id="IPR057271">
    <property type="entry name" value="YagK_YfjJ_C"/>
</dbReference>
<dbReference type="OrthoDB" id="5701642at2"/>
<dbReference type="AlphaFoldDB" id="A0A2C6DR13"/>
<feature type="domain" description="YagK/YfjJ C-terminal" evidence="1">
    <location>
        <begin position="31"/>
        <end position="95"/>
    </location>
</feature>
<dbReference type="Proteomes" id="UP000224974">
    <property type="component" value="Unassembled WGS sequence"/>
</dbReference>
<proteinExistence type="predicted"/>
<evidence type="ECO:0000259" key="1">
    <source>
        <dbReference type="Pfam" id="PF11726"/>
    </source>
</evidence>
<evidence type="ECO:0000313" key="2">
    <source>
        <dbReference type="EMBL" id="PHI31261.1"/>
    </source>
</evidence>
<reference evidence="3" key="1">
    <citation type="submission" date="2017-09" db="EMBL/GenBank/DDBJ databases">
        <title>FDA dAtabase for Regulatory Grade micrObial Sequences (FDA-ARGOS): Supporting development and validation of Infectious Disease Dx tests.</title>
        <authorList>
            <person name="Minogue T."/>
            <person name="Wolcott M."/>
            <person name="Wasieloski L."/>
            <person name="Aguilar W."/>
            <person name="Moore D."/>
            <person name="Tallon L."/>
            <person name="Sadzewicz L."/>
            <person name="Ott S."/>
            <person name="Zhao X."/>
            <person name="Nagaraj S."/>
            <person name="Vavikolanu K."/>
            <person name="Aluvathingal J."/>
            <person name="Nadendla S."/>
            <person name="Sichtig H."/>
        </authorList>
    </citation>
    <scope>NUCLEOTIDE SEQUENCE [LARGE SCALE GENOMIC DNA]</scope>
    <source>
        <strain evidence="3">FDAARGOS_387</strain>
    </source>
</reference>
<comment type="caution">
    <text evidence="2">The sequence shown here is derived from an EMBL/GenBank/DDBJ whole genome shotgun (WGS) entry which is preliminary data.</text>
</comment>
<protein>
    <submittedName>
        <fullName evidence="2">Inovirus Gp2 family protein</fullName>
    </submittedName>
</protein>
<organism evidence="2 3">
    <name type="scientific">Budvicia aquatica</name>
    <dbReference type="NCBI Taxonomy" id="82979"/>
    <lineage>
        <taxon>Bacteria</taxon>
        <taxon>Pseudomonadati</taxon>
        <taxon>Pseudomonadota</taxon>
        <taxon>Gammaproteobacteria</taxon>
        <taxon>Enterobacterales</taxon>
        <taxon>Budviciaceae</taxon>
        <taxon>Budvicia</taxon>
    </lineage>
</organism>
<evidence type="ECO:0000313" key="3">
    <source>
        <dbReference type="Proteomes" id="UP000224974"/>
    </source>
</evidence>
<name>A0A2C6DR13_9GAMM</name>
<dbReference type="EMBL" id="PDDX01000001">
    <property type="protein sequence ID" value="PHI31261.1"/>
    <property type="molecule type" value="Genomic_DNA"/>
</dbReference>
<accession>A0A2C6DR13</accession>